<evidence type="ECO:0000256" key="8">
    <source>
        <dbReference type="ARBA" id="ARBA00023136"/>
    </source>
</evidence>
<dbReference type="Gene3D" id="1.25.10.10">
    <property type="entry name" value="Leucine-rich Repeat Variant"/>
    <property type="match status" value="1"/>
</dbReference>
<dbReference type="GO" id="GO:0007165">
    <property type="term" value="P:signal transduction"/>
    <property type="evidence" value="ECO:0007669"/>
    <property type="project" value="InterPro"/>
</dbReference>
<keyword evidence="5" id="KW-0653">Protein transport</keyword>
<evidence type="ECO:0000256" key="6">
    <source>
        <dbReference type="ARBA" id="ARBA00022989"/>
    </source>
</evidence>
<dbReference type="PANTHER" id="PTHR10257">
    <property type="entry name" value="SERINE/THREONINE PROTEIN PHOSPHATASE 2A PP2A REGULATORY SUBUNIT B"/>
    <property type="match status" value="1"/>
</dbReference>
<dbReference type="PANTHER" id="PTHR10257:SF28">
    <property type="entry name" value="SERINE_THREONINE PROTEIN PHOSPHATASE 2A REGULATORY SUBUNIT"/>
    <property type="match status" value="1"/>
</dbReference>
<evidence type="ECO:0000256" key="2">
    <source>
        <dbReference type="ARBA" id="ARBA00008274"/>
    </source>
</evidence>
<organism evidence="11">
    <name type="scientific">Fagus sylvatica</name>
    <name type="common">Beechnut</name>
    <dbReference type="NCBI Taxonomy" id="28930"/>
    <lineage>
        <taxon>Eukaryota</taxon>
        <taxon>Viridiplantae</taxon>
        <taxon>Streptophyta</taxon>
        <taxon>Embryophyta</taxon>
        <taxon>Tracheophyta</taxon>
        <taxon>Spermatophyta</taxon>
        <taxon>Magnoliopsida</taxon>
        <taxon>eudicotyledons</taxon>
        <taxon>Gunneridae</taxon>
        <taxon>Pentapetalae</taxon>
        <taxon>rosids</taxon>
        <taxon>fabids</taxon>
        <taxon>Fagales</taxon>
        <taxon>Fagaceae</taxon>
        <taxon>Fagus</taxon>
    </lineage>
</organism>
<evidence type="ECO:0000256" key="3">
    <source>
        <dbReference type="ARBA" id="ARBA00022448"/>
    </source>
</evidence>
<dbReference type="AlphaFoldDB" id="A0A2N9HIW1"/>
<evidence type="ECO:0000256" key="5">
    <source>
        <dbReference type="ARBA" id="ARBA00022927"/>
    </source>
</evidence>
<dbReference type="EMBL" id="OIVN01003480">
    <property type="protein sequence ID" value="SPD11559.1"/>
    <property type="molecule type" value="Genomic_DNA"/>
</dbReference>
<name>A0A2N9HIW1_FAGSY</name>
<dbReference type="InterPro" id="IPR011989">
    <property type="entry name" value="ARM-like"/>
</dbReference>
<keyword evidence="3" id="KW-0813">Transport</keyword>
<dbReference type="GO" id="GO:0019888">
    <property type="term" value="F:protein phosphatase regulator activity"/>
    <property type="evidence" value="ECO:0007669"/>
    <property type="project" value="InterPro"/>
</dbReference>
<dbReference type="Pfam" id="PF00584">
    <property type="entry name" value="SecE"/>
    <property type="match status" value="1"/>
</dbReference>
<keyword evidence="6 10" id="KW-1133">Transmembrane helix</keyword>
<dbReference type="GO" id="GO:0006605">
    <property type="term" value="P:protein targeting"/>
    <property type="evidence" value="ECO:0007669"/>
    <property type="project" value="InterPro"/>
</dbReference>
<dbReference type="SUPFAM" id="SSF48371">
    <property type="entry name" value="ARM repeat"/>
    <property type="match status" value="1"/>
</dbReference>
<reference evidence="11" key="1">
    <citation type="submission" date="2018-02" db="EMBL/GenBank/DDBJ databases">
        <authorList>
            <person name="Cohen D.B."/>
            <person name="Kent A.D."/>
        </authorList>
    </citation>
    <scope>NUCLEOTIDE SEQUENCE</scope>
</reference>
<accession>A0A2N9HIW1</accession>
<dbReference type="GO" id="GO:0016020">
    <property type="term" value="C:membrane"/>
    <property type="evidence" value="ECO:0007669"/>
    <property type="project" value="UniProtKB-SubCell"/>
</dbReference>
<keyword evidence="4 10" id="KW-0812">Transmembrane</keyword>
<evidence type="ECO:0000256" key="9">
    <source>
        <dbReference type="SAM" id="MobiDB-lite"/>
    </source>
</evidence>
<dbReference type="InterPro" id="IPR016024">
    <property type="entry name" value="ARM-type_fold"/>
</dbReference>
<evidence type="ECO:0000313" key="11">
    <source>
        <dbReference type="EMBL" id="SPD11559.1"/>
    </source>
</evidence>
<sequence length="610" mass="70819">MDGVKEKMGAQRSTLTSSPNKKSTSLQSLFDQDSNRRKLANSITSKRSFSNSISEDFLSIISHCTFIFTFTDPLESPTQQDLKRVHLTQLLSIIKSSKKLQDQILAPLMSMISTNLFQPLPPPSIPCITSDLSDEDPISSFSPKWSHLQIVYDILIRLVIYMDPETLKDYVDHPFLLNLLCLFRSEDPRERESLKNVYHRIYSRFTFYRSFMRKAMTDVFLHYIFVMERHCGIGDLLEIWGSIINGFAVPLKEEHKLFLMRVLIPLHKTKRMQCYHTQLAYCVSQFVQKEPVLGGVVVRGILRYWPVTNCQKEVLLIGELEELVENIDPDQYRKLALPLCTQITKCLNSWNTQVAERALYVWNNEHFVKMASLEIEEVFPIVVEGVEKNLKWHWSKTVSQLTESIKEMLEDLDPPLYSKCLQEIDLRESKARQEEIKRREKWEKIEMAAAKNQFLQPSHCICLIHCPPKLPFKDARHNSTRFNDYNAFQLPSGLIPIHRARIRCSRPKRFSSRYVMSVGRNPRQLSFDDDMSKEPFWLSWIKEALWGLKSLFVFLAEQPSQLKYIEWPGFQSTLKTATLTLALVAVLIVALSTVDSALCYVLALILRRTP</sequence>
<evidence type="ECO:0000256" key="7">
    <source>
        <dbReference type="ARBA" id="ARBA00023010"/>
    </source>
</evidence>
<comment type="similarity">
    <text evidence="2">Belongs to the SecE/SEC61-gamma family.</text>
</comment>
<dbReference type="InterPro" id="IPR002554">
    <property type="entry name" value="PP2A_B56"/>
</dbReference>
<gene>
    <name evidence="11" type="ORF">FSB_LOCUS39441</name>
</gene>
<keyword evidence="7" id="KW-0811">Translocation</keyword>
<feature type="transmembrane region" description="Helical" evidence="10">
    <location>
        <begin position="581"/>
        <end position="606"/>
    </location>
</feature>
<dbReference type="Pfam" id="PF01603">
    <property type="entry name" value="B56"/>
    <property type="match status" value="1"/>
</dbReference>
<evidence type="ECO:0000256" key="1">
    <source>
        <dbReference type="ARBA" id="ARBA00004370"/>
    </source>
</evidence>
<keyword evidence="8 10" id="KW-0472">Membrane</keyword>
<feature type="compositionally biased region" description="Polar residues" evidence="9">
    <location>
        <begin position="11"/>
        <end position="30"/>
    </location>
</feature>
<evidence type="ECO:0000256" key="4">
    <source>
        <dbReference type="ARBA" id="ARBA00022692"/>
    </source>
</evidence>
<dbReference type="GO" id="GO:0000159">
    <property type="term" value="C:protein phosphatase type 2A complex"/>
    <property type="evidence" value="ECO:0007669"/>
    <property type="project" value="InterPro"/>
</dbReference>
<feature type="region of interest" description="Disordered" evidence="9">
    <location>
        <begin position="1"/>
        <end position="30"/>
    </location>
</feature>
<evidence type="ECO:0008006" key="12">
    <source>
        <dbReference type="Google" id="ProtNLM"/>
    </source>
</evidence>
<evidence type="ECO:0000256" key="10">
    <source>
        <dbReference type="SAM" id="Phobius"/>
    </source>
</evidence>
<protein>
    <recommendedName>
        <fullName evidence="12">Serine/threonine protein phosphatase 2A regulatory subunit</fullName>
    </recommendedName>
</protein>
<proteinExistence type="inferred from homology"/>
<comment type="subcellular location">
    <subcellularLocation>
        <location evidence="1">Membrane</location>
    </subcellularLocation>
</comment>
<dbReference type="InterPro" id="IPR001901">
    <property type="entry name" value="Translocase_SecE/Sec61-g"/>
</dbReference>
<dbReference type="FunFam" id="1.25.10.10:FF:000548">
    <property type="entry name" value="Serine/threonine protein phosphatase 2A regulatory subunit"/>
    <property type="match status" value="1"/>
</dbReference>
<dbReference type="GO" id="GO:0006886">
    <property type="term" value="P:intracellular protein transport"/>
    <property type="evidence" value="ECO:0007669"/>
    <property type="project" value="InterPro"/>
</dbReference>